<gene>
    <name evidence="1" type="ORF">OLEA9_A065594</name>
</gene>
<dbReference type="PANTHER" id="PTHR33148">
    <property type="entry name" value="PLASTID MOVEMENT IMPAIRED PROTEIN-RELATED"/>
    <property type="match status" value="1"/>
</dbReference>
<organism evidence="1 2">
    <name type="scientific">Olea europaea subsp. europaea</name>
    <dbReference type="NCBI Taxonomy" id="158383"/>
    <lineage>
        <taxon>Eukaryota</taxon>
        <taxon>Viridiplantae</taxon>
        <taxon>Streptophyta</taxon>
        <taxon>Embryophyta</taxon>
        <taxon>Tracheophyta</taxon>
        <taxon>Spermatophyta</taxon>
        <taxon>Magnoliopsida</taxon>
        <taxon>eudicotyledons</taxon>
        <taxon>Gunneridae</taxon>
        <taxon>Pentapetalae</taxon>
        <taxon>asterids</taxon>
        <taxon>lamiids</taxon>
        <taxon>Lamiales</taxon>
        <taxon>Oleaceae</taxon>
        <taxon>Oleeae</taxon>
        <taxon>Olea</taxon>
    </lineage>
</organism>
<sequence length="156" mass="17720">MGNSIGGRKKAKIMKINGEVFKLRLPAVTQDVLKNFPGHVLLEPEAVKKYGIRAEPLEPEEELKAKKIYFLVKLPKLSEEKAPRRSRSAVRMSPKEWIALRQRSVSELPGSGSVRVKMRLAKAEIEKLIEESKDEKEMAEKIIDLCLLNSGKEIRE</sequence>
<accession>A0A8S0QG63</accession>
<evidence type="ECO:0000313" key="1">
    <source>
        <dbReference type="EMBL" id="CAA2966565.1"/>
    </source>
</evidence>
<comment type="caution">
    <text evidence="1">The sequence shown here is derived from an EMBL/GenBank/DDBJ whole genome shotgun (WGS) entry which is preliminary data.</text>
</comment>
<dbReference type="Proteomes" id="UP000594638">
    <property type="component" value="Unassembled WGS sequence"/>
</dbReference>
<dbReference type="Gramene" id="OE9A065594T1">
    <property type="protein sequence ID" value="OE9A065594C1"/>
    <property type="gene ID" value="OE9A065594"/>
</dbReference>
<dbReference type="OrthoDB" id="676555at2759"/>
<proteinExistence type="predicted"/>
<evidence type="ECO:0000313" key="2">
    <source>
        <dbReference type="Proteomes" id="UP000594638"/>
    </source>
</evidence>
<name>A0A8S0QG63_OLEEU</name>
<dbReference type="InterPro" id="IPR025322">
    <property type="entry name" value="PADRE_dom"/>
</dbReference>
<reference evidence="1 2" key="1">
    <citation type="submission" date="2019-12" db="EMBL/GenBank/DDBJ databases">
        <authorList>
            <person name="Alioto T."/>
            <person name="Alioto T."/>
            <person name="Gomez Garrido J."/>
        </authorList>
    </citation>
    <scope>NUCLEOTIDE SEQUENCE [LARGE SCALE GENOMIC DNA]</scope>
</reference>
<dbReference type="PANTHER" id="PTHR33148:SF6">
    <property type="entry name" value="DUF4228 DOMAIN-CONTAINING PROTEIN"/>
    <property type="match status" value="1"/>
</dbReference>
<dbReference type="EMBL" id="CACTIH010001863">
    <property type="protein sequence ID" value="CAA2966565.1"/>
    <property type="molecule type" value="Genomic_DNA"/>
</dbReference>
<dbReference type="Pfam" id="PF14009">
    <property type="entry name" value="PADRE"/>
    <property type="match status" value="1"/>
</dbReference>
<protein>
    <submittedName>
        <fullName evidence="1">Uncharacterized protein</fullName>
    </submittedName>
</protein>
<keyword evidence="2" id="KW-1185">Reference proteome</keyword>
<dbReference type="AlphaFoldDB" id="A0A8S0QG63"/>